<evidence type="ECO:0000256" key="2">
    <source>
        <dbReference type="ARBA" id="ARBA00023043"/>
    </source>
</evidence>
<dbReference type="SUPFAM" id="SSF48403">
    <property type="entry name" value="Ankyrin repeat"/>
    <property type="match status" value="1"/>
</dbReference>
<dbReference type="Pfam" id="PF12796">
    <property type="entry name" value="Ank_2"/>
    <property type="match status" value="3"/>
</dbReference>
<proteinExistence type="predicted"/>
<accession>A0A834Z333</accession>
<organism evidence="4 5">
    <name type="scientific">Tetracentron sinense</name>
    <name type="common">Spur-leaf</name>
    <dbReference type="NCBI Taxonomy" id="13715"/>
    <lineage>
        <taxon>Eukaryota</taxon>
        <taxon>Viridiplantae</taxon>
        <taxon>Streptophyta</taxon>
        <taxon>Embryophyta</taxon>
        <taxon>Tracheophyta</taxon>
        <taxon>Spermatophyta</taxon>
        <taxon>Magnoliopsida</taxon>
        <taxon>Trochodendrales</taxon>
        <taxon>Trochodendraceae</taxon>
        <taxon>Tetracentron</taxon>
    </lineage>
</organism>
<evidence type="ECO:0000256" key="3">
    <source>
        <dbReference type="PROSITE-ProRule" id="PRU00023"/>
    </source>
</evidence>
<keyword evidence="5" id="KW-1185">Reference proteome</keyword>
<evidence type="ECO:0000256" key="1">
    <source>
        <dbReference type="ARBA" id="ARBA00022737"/>
    </source>
</evidence>
<dbReference type="InterPro" id="IPR002110">
    <property type="entry name" value="Ankyrin_rpt"/>
</dbReference>
<keyword evidence="2 3" id="KW-0040">ANK repeat</keyword>
<dbReference type="OrthoDB" id="194358at2759"/>
<feature type="repeat" description="ANK" evidence="3">
    <location>
        <begin position="398"/>
        <end position="430"/>
    </location>
</feature>
<evidence type="ECO:0008006" key="6">
    <source>
        <dbReference type="Google" id="ProtNLM"/>
    </source>
</evidence>
<dbReference type="AlphaFoldDB" id="A0A834Z333"/>
<evidence type="ECO:0000313" key="5">
    <source>
        <dbReference type="Proteomes" id="UP000655225"/>
    </source>
</evidence>
<gene>
    <name evidence="4" type="ORF">HHK36_014535</name>
</gene>
<dbReference type="OMA" id="HCAISIA"/>
<name>A0A834Z333_TETSI</name>
<evidence type="ECO:0000313" key="4">
    <source>
        <dbReference type="EMBL" id="KAF8398680.1"/>
    </source>
</evidence>
<dbReference type="EMBL" id="JABCRI010000010">
    <property type="protein sequence ID" value="KAF8398680.1"/>
    <property type="molecule type" value="Genomic_DNA"/>
</dbReference>
<feature type="repeat" description="ANK" evidence="3">
    <location>
        <begin position="194"/>
        <end position="226"/>
    </location>
</feature>
<dbReference type="PROSITE" id="PS50297">
    <property type="entry name" value="ANK_REP_REGION"/>
    <property type="match status" value="3"/>
</dbReference>
<dbReference type="Proteomes" id="UP000655225">
    <property type="component" value="Unassembled WGS sequence"/>
</dbReference>
<keyword evidence="1" id="KW-0677">Repeat</keyword>
<dbReference type="PANTHER" id="PTHR24123:SF139">
    <property type="entry name" value="ANKYRIN"/>
    <property type="match status" value="1"/>
</dbReference>
<sequence>MYERLREWRELRRKSLAKKTRLRKMVIARCGVDVNATDRVLLRLSKPSLHTNVDCTALVAAIVSRQVSVVRMLLQMQHQCDDCDTSGTGPLNYTGIMDIKVRLKAWSWDMVSGQEFRVGARLAEPYTVTWRAVEYYEGSGAILRMLLQHLHPNTIHYWRTLIHHVILCGNAGAVNVLLDCGAKAEFMVKTNKKTEFRPIHMAAQLGSARILQCLIDAGCNLNSQTESGETTLMICARYKREECLRVLASVGADFGLVNLAGQCVSSIVVSNQWTLGFQQEVLDVIRAGKIARSSNVAVFSPLMFVAQIGDIEALKSLIEHPNISLDDQDDNGFSAVMFAALEGHVEAFWLLVYAEVDVKLCNKASESAIALSELNQNRVLFEKVMFAFALETGNRGAGGFYALHCAARCGDLAAVRLLTSRGYDVNIPDGDGYTSLMIATREGHGCLCELLISFGAQCDIKNARGETALS</sequence>
<dbReference type="SMART" id="SM00248">
    <property type="entry name" value="ANK"/>
    <property type="match status" value="8"/>
</dbReference>
<dbReference type="InterPro" id="IPR051165">
    <property type="entry name" value="Multifunctional_ANK_Repeat"/>
</dbReference>
<protein>
    <recommendedName>
        <fullName evidence="6">Ankyrin repeat protein</fullName>
    </recommendedName>
</protein>
<dbReference type="PANTHER" id="PTHR24123">
    <property type="entry name" value="ANKYRIN REPEAT-CONTAINING"/>
    <property type="match status" value="1"/>
</dbReference>
<reference evidence="4 5" key="1">
    <citation type="submission" date="2020-04" db="EMBL/GenBank/DDBJ databases">
        <title>Plant Genome Project.</title>
        <authorList>
            <person name="Zhang R.-G."/>
        </authorList>
    </citation>
    <scope>NUCLEOTIDE SEQUENCE [LARGE SCALE GENOMIC DNA]</scope>
    <source>
        <strain evidence="4">YNK0</strain>
        <tissue evidence="4">Leaf</tissue>
    </source>
</reference>
<dbReference type="PROSITE" id="PS50088">
    <property type="entry name" value="ANK_REPEAT"/>
    <property type="match status" value="3"/>
</dbReference>
<feature type="repeat" description="ANK" evidence="3">
    <location>
        <begin position="431"/>
        <end position="463"/>
    </location>
</feature>
<dbReference type="InterPro" id="IPR036770">
    <property type="entry name" value="Ankyrin_rpt-contain_sf"/>
</dbReference>
<comment type="caution">
    <text evidence="4">The sequence shown here is derived from an EMBL/GenBank/DDBJ whole genome shotgun (WGS) entry which is preliminary data.</text>
</comment>
<dbReference type="Gene3D" id="1.25.40.20">
    <property type="entry name" value="Ankyrin repeat-containing domain"/>
    <property type="match status" value="3"/>
</dbReference>